<dbReference type="SUPFAM" id="SSF56112">
    <property type="entry name" value="Protein kinase-like (PK-like)"/>
    <property type="match status" value="2"/>
</dbReference>
<evidence type="ECO:0000256" key="1">
    <source>
        <dbReference type="ARBA" id="ARBA00022741"/>
    </source>
</evidence>
<proteinExistence type="predicted"/>
<feature type="domain" description="Protein kinase" evidence="3">
    <location>
        <begin position="35"/>
        <end position="208"/>
    </location>
</feature>
<protein>
    <submittedName>
        <fullName evidence="4">Jg5258 protein</fullName>
    </submittedName>
</protein>
<dbReference type="PROSITE" id="PS50011">
    <property type="entry name" value="PROTEIN_KINASE_DOM"/>
    <property type="match status" value="1"/>
</dbReference>
<dbReference type="InterPro" id="IPR011009">
    <property type="entry name" value="Kinase-like_dom_sf"/>
</dbReference>
<keyword evidence="5" id="KW-1185">Reference proteome</keyword>
<dbReference type="InterPro" id="IPR000719">
    <property type="entry name" value="Prot_kinase_dom"/>
</dbReference>
<keyword evidence="2" id="KW-0067">ATP-binding</keyword>
<comment type="caution">
    <text evidence="4">The sequence shown here is derived from an EMBL/GenBank/DDBJ whole genome shotgun (WGS) entry which is preliminary data.</text>
</comment>
<dbReference type="Proteomes" id="UP000838756">
    <property type="component" value="Unassembled WGS sequence"/>
</dbReference>
<sequence>MALKDFLEEAAIMKEMRHPNLVQLLGVCTREPPFYIITEFMSRGNLLDYLRTGNREHIDAVVLMYMATQIASGMSYLESRSFIHSNKVICLLSLHHQVAVKTLKDDTMALKDFLEEAAIMKEMRHPNLVQLLGVCTREPPFYIITEFMSRGNLLDYLRTGNREHIDAVVLMYMATQIASGMSYLESRSFIHSMLDRYHLRLYNHLPLG</sequence>
<dbReference type="OrthoDB" id="6883161at2759"/>
<dbReference type="Gene3D" id="3.30.200.20">
    <property type="entry name" value="Phosphorylase Kinase, domain 1"/>
    <property type="match status" value="2"/>
</dbReference>
<dbReference type="GO" id="GO:0004672">
    <property type="term" value="F:protein kinase activity"/>
    <property type="evidence" value="ECO:0007669"/>
    <property type="project" value="InterPro"/>
</dbReference>
<reference evidence="4" key="1">
    <citation type="submission" date="2022-03" db="EMBL/GenBank/DDBJ databases">
        <authorList>
            <person name="Lindestad O."/>
        </authorList>
    </citation>
    <scope>NUCLEOTIDE SEQUENCE</scope>
</reference>
<dbReference type="FunFam" id="3.30.200.20:FF:001220">
    <property type="entry name" value="ABL protein"/>
    <property type="match status" value="2"/>
</dbReference>
<evidence type="ECO:0000259" key="3">
    <source>
        <dbReference type="PROSITE" id="PS50011"/>
    </source>
</evidence>
<organism evidence="4 5">
    <name type="scientific">Pararge aegeria aegeria</name>
    <dbReference type="NCBI Taxonomy" id="348720"/>
    <lineage>
        <taxon>Eukaryota</taxon>
        <taxon>Metazoa</taxon>
        <taxon>Ecdysozoa</taxon>
        <taxon>Arthropoda</taxon>
        <taxon>Hexapoda</taxon>
        <taxon>Insecta</taxon>
        <taxon>Pterygota</taxon>
        <taxon>Neoptera</taxon>
        <taxon>Endopterygota</taxon>
        <taxon>Lepidoptera</taxon>
        <taxon>Glossata</taxon>
        <taxon>Ditrysia</taxon>
        <taxon>Papilionoidea</taxon>
        <taxon>Nymphalidae</taxon>
        <taxon>Satyrinae</taxon>
        <taxon>Satyrini</taxon>
        <taxon>Parargina</taxon>
        <taxon>Pararge</taxon>
    </lineage>
</organism>
<dbReference type="EMBL" id="CAKXAJ010024677">
    <property type="protein sequence ID" value="CAH2229077.1"/>
    <property type="molecule type" value="Genomic_DNA"/>
</dbReference>
<accession>A0A8S4R489</accession>
<dbReference type="PANTHER" id="PTHR24418">
    <property type="entry name" value="TYROSINE-PROTEIN KINASE"/>
    <property type="match status" value="1"/>
</dbReference>
<dbReference type="GO" id="GO:0005524">
    <property type="term" value="F:ATP binding"/>
    <property type="evidence" value="ECO:0007669"/>
    <property type="project" value="UniProtKB-KW"/>
</dbReference>
<keyword evidence="1" id="KW-0547">Nucleotide-binding</keyword>
<dbReference type="InterPro" id="IPR050198">
    <property type="entry name" value="Non-receptor_tyrosine_kinases"/>
</dbReference>
<name>A0A8S4R489_9NEOP</name>
<dbReference type="Pfam" id="PF07714">
    <property type="entry name" value="PK_Tyr_Ser-Thr"/>
    <property type="match status" value="2"/>
</dbReference>
<evidence type="ECO:0000313" key="4">
    <source>
        <dbReference type="EMBL" id="CAH2229077.1"/>
    </source>
</evidence>
<dbReference type="AlphaFoldDB" id="A0A8S4R489"/>
<dbReference type="Gene3D" id="1.10.510.10">
    <property type="entry name" value="Transferase(Phosphotransferase) domain 1"/>
    <property type="match status" value="2"/>
</dbReference>
<evidence type="ECO:0000313" key="5">
    <source>
        <dbReference type="Proteomes" id="UP000838756"/>
    </source>
</evidence>
<gene>
    <name evidence="4" type="primary">jg5258</name>
    <name evidence="4" type="ORF">PAEG_LOCUS8564</name>
</gene>
<evidence type="ECO:0000256" key="2">
    <source>
        <dbReference type="ARBA" id="ARBA00022840"/>
    </source>
</evidence>
<dbReference type="InterPro" id="IPR001245">
    <property type="entry name" value="Ser-Thr/Tyr_kinase_cat_dom"/>
</dbReference>
<dbReference type="GO" id="GO:0002009">
    <property type="term" value="P:morphogenesis of an epithelium"/>
    <property type="evidence" value="ECO:0007669"/>
    <property type="project" value="UniProtKB-ARBA"/>
</dbReference>